<dbReference type="RefSeq" id="WP_091531728.1">
    <property type="nucleotide sequence ID" value="NZ_FOLT01000020.1"/>
</dbReference>
<dbReference type="AlphaFoldDB" id="A0A1I1LKJ5"/>
<proteinExistence type="inferred from homology"/>
<evidence type="ECO:0000256" key="3">
    <source>
        <dbReference type="ARBA" id="ARBA00022691"/>
    </source>
</evidence>
<evidence type="ECO:0000313" key="5">
    <source>
        <dbReference type="EMBL" id="SFC70853.1"/>
    </source>
</evidence>
<dbReference type="PANTHER" id="PTHR10509">
    <property type="entry name" value="O-METHYLTRANSFERASE-RELATED"/>
    <property type="match status" value="1"/>
</dbReference>
<keyword evidence="6" id="KW-1185">Reference proteome</keyword>
<feature type="binding site" evidence="4">
    <location>
        <position position="142"/>
    </location>
    <ligand>
        <name>S-adenosyl-L-methionine</name>
        <dbReference type="ChEBI" id="CHEBI:59789"/>
    </ligand>
</feature>
<protein>
    <recommendedName>
        <fullName evidence="4">tRNA 5-hydroxyuridine methyltransferase</fullName>
        <ecNumber evidence="4">2.1.1.-</ecNumber>
    </recommendedName>
    <alternativeName>
        <fullName evidence="4">ho5U methyltransferase</fullName>
    </alternativeName>
</protein>
<accession>A0A1I1LKJ5</accession>
<dbReference type="PANTHER" id="PTHR10509:SF14">
    <property type="entry name" value="CAFFEOYL-COA O-METHYLTRANSFERASE 3-RELATED"/>
    <property type="match status" value="1"/>
</dbReference>
<gene>
    <name evidence="4" type="primary">trmR</name>
    <name evidence="5" type="ORF">SAMN04488102_12029</name>
</gene>
<dbReference type="PROSITE" id="PS51682">
    <property type="entry name" value="SAM_OMT_I"/>
    <property type="match status" value="1"/>
</dbReference>
<keyword evidence="2 4" id="KW-0808">Transferase</keyword>
<evidence type="ECO:0000256" key="1">
    <source>
        <dbReference type="ARBA" id="ARBA00022603"/>
    </source>
</evidence>
<dbReference type="STRING" id="753702.SAMN04488102_12029"/>
<comment type="function">
    <text evidence="4">Catalyzes the methylation of 5-hydroxyuridine (ho5U) to form 5-methoxyuridine (mo5U) at position 34 in tRNAs.</text>
</comment>
<name>A0A1I1LKJ5_9LACT</name>
<feature type="binding site" evidence="4">
    <location>
        <position position="95"/>
    </location>
    <ligand>
        <name>S-adenosyl-L-methionine</name>
        <dbReference type="ChEBI" id="CHEBI:59789"/>
    </ligand>
</feature>
<dbReference type="SUPFAM" id="SSF53335">
    <property type="entry name" value="S-adenosyl-L-methionine-dependent methyltransferases"/>
    <property type="match status" value="1"/>
</dbReference>
<evidence type="ECO:0000256" key="2">
    <source>
        <dbReference type="ARBA" id="ARBA00022679"/>
    </source>
</evidence>
<dbReference type="GO" id="GO:0016300">
    <property type="term" value="F:tRNA (uridine) methyltransferase activity"/>
    <property type="evidence" value="ECO:0007669"/>
    <property type="project" value="UniProtKB-UniRule"/>
</dbReference>
<dbReference type="Proteomes" id="UP000199612">
    <property type="component" value="Unassembled WGS sequence"/>
</dbReference>
<dbReference type="HAMAP" id="MF_02217">
    <property type="entry name" value="TrmR_methyltr"/>
    <property type="match status" value="1"/>
</dbReference>
<dbReference type="CDD" id="cd02440">
    <property type="entry name" value="AdoMet_MTases"/>
    <property type="match status" value="1"/>
</dbReference>
<feature type="binding site" evidence="4">
    <location>
        <position position="77"/>
    </location>
    <ligand>
        <name>S-adenosyl-L-methionine</name>
        <dbReference type="ChEBI" id="CHEBI:59789"/>
    </ligand>
</feature>
<comment type="catalytic activity">
    <reaction evidence="4">
        <text>5-hydroxyuridine(34) in tRNA + S-adenosyl-L-methionine = 5-methoxyuridine(34) in tRNA + S-adenosyl-L-homocysteine + H(+)</text>
        <dbReference type="Rhea" id="RHEA:60524"/>
        <dbReference type="Rhea" id="RHEA-COMP:13381"/>
        <dbReference type="Rhea" id="RHEA-COMP:15591"/>
        <dbReference type="ChEBI" id="CHEBI:15378"/>
        <dbReference type="ChEBI" id="CHEBI:57856"/>
        <dbReference type="ChEBI" id="CHEBI:59789"/>
        <dbReference type="ChEBI" id="CHEBI:136877"/>
        <dbReference type="ChEBI" id="CHEBI:143860"/>
    </reaction>
</comment>
<reference evidence="6" key="1">
    <citation type="submission" date="2016-10" db="EMBL/GenBank/DDBJ databases">
        <authorList>
            <person name="Varghese N."/>
            <person name="Submissions S."/>
        </authorList>
    </citation>
    <scope>NUCLEOTIDE SEQUENCE [LARGE SCALE GENOMIC DNA]</scope>
    <source>
        <strain evidence="6">DSM 23664</strain>
    </source>
</reference>
<feature type="binding site" evidence="4">
    <location>
        <position position="47"/>
    </location>
    <ligand>
        <name>S-adenosyl-L-methionine</name>
        <dbReference type="ChEBI" id="CHEBI:59789"/>
    </ligand>
</feature>
<comment type="similarity">
    <text evidence="4">Belongs to the class I-like SAM-binding methyltransferase superfamily. Cation-dependent O-methyltransferase family.</text>
</comment>
<comment type="caution">
    <text evidence="4">Lacks conserved residue(s) required for the propagation of feature annotation.</text>
</comment>
<dbReference type="GO" id="GO:0008757">
    <property type="term" value="F:S-adenosylmethionine-dependent methyltransferase activity"/>
    <property type="evidence" value="ECO:0007669"/>
    <property type="project" value="TreeGrafter"/>
</dbReference>
<keyword evidence="4" id="KW-0819">tRNA processing</keyword>
<dbReference type="Gene3D" id="3.40.50.150">
    <property type="entry name" value="Vaccinia Virus protein VP39"/>
    <property type="match status" value="1"/>
</dbReference>
<dbReference type="InterPro" id="IPR002935">
    <property type="entry name" value="SAM_O-MeTrfase"/>
</dbReference>
<evidence type="ECO:0000256" key="4">
    <source>
        <dbReference type="HAMAP-Rule" id="MF_02217"/>
    </source>
</evidence>
<organism evidence="5 6">
    <name type="scientific">Alkalibacterium subtropicum</name>
    <dbReference type="NCBI Taxonomy" id="753702"/>
    <lineage>
        <taxon>Bacteria</taxon>
        <taxon>Bacillati</taxon>
        <taxon>Bacillota</taxon>
        <taxon>Bacilli</taxon>
        <taxon>Lactobacillales</taxon>
        <taxon>Carnobacteriaceae</taxon>
        <taxon>Alkalibacterium</taxon>
    </lineage>
</organism>
<dbReference type="InterPro" id="IPR043675">
    <property type="entry name" value="TrmR_methyltr"/>
</dbReference>
<dbReference type="InterPro" id="IPR050362">
    <property type="entry name" value="Cation-dep_OMT"/>
</dbReference>
<dbReference type="EC" id="2.1.1.-" evidence="4"/>
<sequence>MTKRNEMMDRPVIDNDVREYLRTAQKQLSGELGNIEKWANERRVPVIPHETVTFFNWLLPLLQPKEILEIGTAIGFSAGLMVKASSPACHVTTIERNPDMIEKARINFKKMNIENNVTLLEGQASDWLEKLEEESVDFIFMDSAKAKYYDFFPHCYRLLKQGGVLAIDDVLQGGTILDEDEDVPRRRRKIHKKLNAFLDIVMDHPAFESSVVPLGDGLLLITKRESFDFSFMLPEKSG</sequence>
<dbReference type="GO" id="GO:0030488">
    <property type="term" value="P:tRNA methylation"/>
    <property type="evidence" value="ECO:0007669"/>
    <property type="project" value="UniProtKB-UniRule"/>
</dbReference>
<dbReference type="OrthoDB" id="9799672at2"/>
<keyword evidence="3 4" id="KW-0949">S-adenosyl-L-methionine</keyword>
<keyword evidence="1 4" id="KW-0489">Methyltransferase</keyword>
<comment type="subunit">
    <text evidence="4">Homodimer.</text>
</comment>
<dbReference type="InterPro" id="IPR029063">
    <property type="entry name" value="SAM-dependent_MTases_sf"/>
</dbReference>
<dbReference type="Pfam" id="PF01596">
    <property type="entry name" value="Methyltransf_3"/>
    <property type="match status" value="1"/>
</dbReference>
<evidence type="ECO:0000313" key="6">
    <source>
        <dbReference type="Proteomes" id="UP000199612"/>
    </source>
</evidence>
<dbReference type="GO" id="GO:0008171">
    <property type="term" value="F:O-methyltransferase activity"/>
    <property type="evidence" value="ECO:0007669"/>
    <property type="project" value="InterPro"/>
</dbReference>
<dbReference type="EMBL" id="FOLT01000020">
    <property type="protein sequence ID" value="SFC70853.1"/>
    <property type="molecule type" value="Genomic_DNA"/>
</dbReference>